<dbReference type="InterPro" id="IPR022880">
    <property type="entry name" value="DNApol_IV"/>
</dbReference>
<name>A0ABR7SVX6_9ACTN</name>
<evidence type="ECO:0000256" key="6">
    <source>
        <dbReference type="ARBA" id="ARBA00022695"/>
    </source>
</evidence>
<dbReference type="InterPro" id="IPR043502">
    <property type="entry name" value="DNA/RNA_pol_sf"/>
</dbReference>
<dbReference type="SUPFAM" id="SSF56672">
    <property type="entry name" value="DNA/RNA polymerases"/>
    <property type="match status" value="1"/>
</dbReference>
<feature type="binding site" evidence="16">
    <location>
        <position position="105"/>
    </location>
    <ligand>
        <name>Mg(2+)</name>
        <dbReference type="ChEBI" id="CHEBI:18420"/>
    </ligand>
</feature>
<comment type="subcellular location">
    <subcellularLocation>
        <location evidence="1 16">Cytoplasm</location>
    </subcellularLocation>
</comment>
<dbReference type="PANTHER" id="PTHR11076:SF33">
    <property type="entry name" value="DNA POLYMERASE KAPPA"/>
    <property type="match status" value="1"/>
</dbReference>
<feature type="site" description="Substrate discrimination" evidence="16">
    <location>
        <position position="16"/>
    </location>
</feature>
<evidence type="ECO:0000256" key="15">
    <source>
        <dbReference type="ARBA" id="ARBA00049244"/>
    </source>
</evidence>
<evidence type="ECO:0000259" key="17">
    <source>
        <dbReference type="PROSITE" id="PS50173"/>
    </source>
</evidence>
<keyword evidence="11 16" id="KW-0239">DNA-directed DNA polymerase</keyword>
<comment type="subunit">
    <text evidence="16">Monomer.</text>
</comment>
<dbReference type="InterPro" id="IPR017961">
    <property type="entry name" value="DNA_pol_Y-fam_little_finger"/>
</dbReference>
<dbReference type="InterPro" id="IPR043128">
    <property type="entry name" value="Rev_trsase/Diguanyl_cyclase"/>
</dbReference>
<comment type="catalytic activity">
    <reaction evidence="15 16">
        <text>DNA(n) + a 2'-deoxyribonucleoside 5'-triphosphate = DNA(n+1) + diphosphate</text>
        <dbReference type="Rhea" id="RHEA:22508"/>
        <dbReference type="Rhea" id="RHEA-COMP:17339"/>
        <dbReference type="Rhea" id="RHEA-COMP:17340"/>
        <dbReference type="ChEBI" id="CHEBI:33019"/>
        <dbReference type="ChEBI" id="CHEBI:61560"/>
        <dbReference type="ChEBI" id="CHEBI:173112"/>
        <dbReference type="EC" id="2.7.7.7"/>
    </reaction>
</comment>
<sequence length="474" mass="49869">MRAAPTILHLDMDAFYASAEQASKPSLRGKAVIVGGLGPRGVVATASYEARRFGVHSAMPMGQARRLAPNAAYLVPRFGLYRDISEQVMGLLRELSPLVEPLSLDEAFVDLEAGEVAWDTASALAVGEKLRADIRAVTGLTGSVGLAASKMLAKIASEEAKPDGLRLIDPGTERELLADKSVRILPGVGPATGDHLRRAGITTVGDLAEAGEDELVRLLGKAHGGHLYAMALAVDERPVVAERETKSVSVEDTFDVDIHDRVRVRLEVDRLAERCVGRLRAGGHSGRTVVLKVRRYDFSTLTRSETLRGPTDDPAVVREAAARLLESVDTTGGVRLLGVGVSGLADYTQEDLFAQAQAAEAARVVEATEVGAAGAALGAEAQGAGGGADALASVADEQVAGGPEAEPEVVERRWYAGHDVRHAEFGPGWVQGSGLGRVTVRFETPGSAPGRVRTFRVDDPALSPAEPLPLVAAE</sequence>
<evidence type="ECO:0000256" key="9">
    <source>
        <dbReference type="ARBA" id="ARBA00022763"/>
    </source>
</evidence>
<keyword evidence="13 16" id="KW-0234">DNA repair</keyword>
<dbReference type="PROSITE" id="PS50173">
    <property type="entry name" value="UMUC"/>
    <property type="match status" value="1"/>
</dbReference>
<keyword evidence="12 16" id="KW-0238">DNA-binding</keyword>
<feature type="active site" evidence="16">
    <location>
        <position position="106"/>
    </location>
</feature>
<dbReference type="InterPro" id="IPR053848">
    <property type="entry name" value="IMS_HHH_1"/>
</dbReference>
<protein>
    <recommendedName>
        <fullName evidence="16">DNA polymerase IV</fullName>
        <shortName evidence="16">Pol IV</shortName>
        <ecNumber evidence="16">2.7.7.7</ecNumber>
    </recommendedName>
</protein>
<evidence type="ECO:0000256" key="2">
    <source>
        <dbReference type="ARBA" id="ARBA00010945"/>
    </source>
</evidence>
<dbReference type="Proteomes" id="UP000642284">
    <property type="component" value="Unassembled WGS sequence"/>
</dbReference>
<evidence type="ECO:0000256" key="16">
    <source>
        <dbReference type="HAMAP-Rule" id="MF_01113"/>
    </source>
</evidence>
<comment type="similarity">
    <text evidence="2 16">Belongs to the DNA polymerase type-Y family.</text>
</comment>
<evidence type="ECO:0000256" key="12">
    <source>
        <dbReference type="ARBA" id="ARBA00023125"/>
    </source>
</evidence>
<keyword evidence="18" id="KW-0378">Hydrolase</keyword>
<dbReference type="EMBL" id="JACTVJ010000057">
    <property type="protein sequence ID" value="MBC9719662.1"/>
    <property type="molecule type" value="Genomic_DNA"/>
</dbReference>
<evidence type="ECO:0000256" key="8">
    <source>
        <dbReference type="ARBA" id="ARBA00022723"/>
    </source>
</evidence>
<organism evidence="18 19">
    <name type="scientific">Streptomyces polyasparticus</name>
    <dbReference type="NCBI Taxonomy" id="2767826"/>
    <lineage>
        <taxon>Bacteria</taxon>
        <taxon>Bacillati</taxon>
        <taxon>Actinomycetota</taxon>
        <taxon>Actinomycetes</taxon>
        <taxon>Kitasatosporales</taxon>
        <taxon>Streptomycetaceae</taxon>
        <taxon>Streptomyces</taxon>
    </lineage>
</organism>
<evidence type="ECO:0000256" key="13">
    <source>
        <dbReference type="ARBA" id="ARBA00023204"/>
    </source>
</evidence>
<evidence type="ECO:0000256" key="3">
    <source>
        <dbReference type="ARBA" id="ARBA00022457"/>
    </source>
</evidence>
<keyword evidence="7 16" id="KW-0235">DNA replication</keyword>
<dbReference type="HAMAP" id="MF_01113">
    <property type="entry name" value="DNApol_IV"/>
    <property type="match status" value="1"/>
</dbReference>
<keyword evidence="3 16" id="KW-0515">Mutator protein</keyword>
<keyword evidence="8 16" id="KW-0479">Metal-binding</keyword>
<evidence type="ECO:0000256" key="5">
    <source>
        <dbReference type="ARBA" id="ARBA00022679"/>
    </source>
</evidence>
<comment type="cofactor">
    <cofactor evidence="16">
        <name>Mg(2+)</name>
        <dbReference type="ChEBI" id="CHEBI:18420"/>
    </cofactor>
    <text evidence="16">Binds 2 magnesium ions per subunit.</text>
</comment>
<keyword evidence="10 16" id="KW-0460">Magnesium</keyword>
<evidence type="ECO:0000256" key="11">
    <source>
        <dbReference type="ARBA" id="ARBA00022932"/>
    </source>
</evidence>
<evidence type="ECO:0000256" key="4">
    <source>
        <dbReference type="ARBA" id="ARBA00022490"/>
    </source>
</evidence>
<dbReference type="Pfam" id="PF11799">
    <property type="entry name" value="IMS_C"/>
    <property type="match status" value="1"/>
</dbReference>
<proteinExistence type="inferred from homology"/>
<feature type="binding site" evidence="16">
    <location>
        <position position="11"/>
    </location>
    <ligand>
        <name>Mg(2+)</name>
        <dbReference type="ChEBI" id="CHEBI:18420"/>
    </ligand>
</feature>
<dbReference type="NCBIfam" id="NF002882">
    <property type="entry name" value="PRK03348.1"/>
    <property type="match status" value="1"/>
</dbReference>
<dbReference type="SUPFAM" id="SSF100879">
    <property type="entry name" value="Lesion bypass DNA polymerase (Y-family), little finger domain"/>
    <property type="match status" value="1"/>
</dbReference>
<keyword evidence="19" id="KW-1185">Reference proteome</keyword>
<comment type="function">
    <text evidence="14 16">Poorly processive, error-prone DNA polymerase involved in untargeted mutagenesis. Copies undamaged DNA at stalled replication forks, which arise in vivo from mismatched or misaligned primer ends. These misaligned primers can be extended by PolIV. Exhibits no 3'-5' exonuclease (proofreading) activity. May be involved in translesional synthesis, in conjunction with the beta clamp from PolIII.</text>
</comment>
<evidence type="ECO:0000256" key="14">
    <source>
        <dbReference type="ARBA" id="ARBA00025589"/>
    </source>
</evidence>
<dbReference type="CDD" id="cd03586">
    <property type="entry name" value="PolY_Pol_IV_kappa"/>
    <property type="match status" value="1"/>
</dbReference>
<dbReference type="EC" id="2.7.7.7" evidence="16"/>
<keyword evidence="9 16" id="KW-0227">DNA damage</keyword>
<dbReference type="RefSeq" id="WP_187820060.1">
    <property type="nucleotide sequence ID" value="NZ_JACTVJ010000057.1"/>
</dbReference>
<dbReference type="Gene3D" id="3.30.70.270">
    <property type="match status" value="1"/>
</dbReference>
<evidence type="ECO:0000313" key="19">
    <source>
        <dbReference type="Proteomes" id="UP000642284"/>
    </source>
</evidence>
<dbReference type="Gene3D" id="3.30.1490.100">
    <property type="entry name" value="DNA polymerase, Y-family, little finger domain"/>
    <property type="match status" value="1"/>
</dbReference>
<dbReference type="NCBIfam" id="NF002677">
    <property type="entry name" value="PRK02406.1"/>
    <property type="match status" value="1"/>
</dbReference>
<evidence type="ECO:0000256" key="10">
    <source>
        <dbReference type="ARBA" id="ARBA00022842"/>
    </source>
</evidence>
<dbReference type="InterPro" id="IPR001126">
    <property type="entry name" value="UmuC"/>
</dbReference>
<dbReference type="InterPro" id="IPR050116">
    <property type="entry name" value="DNA_polymerase-Y"/>
</dbReference>
<gene>
    <name evidence="16" type="primary">dinB</name>
    <name evidence="18" type="ORF">H9Y04_45080</name>
</gene>
<comment type="caution">
    <text evidence="18">The sequence shown here is derived from an EMBL/GenBank/DDBJ whole genome shotgun (WGS) entry which is preliminary data.</text>
</comment>
<dbReference type="GO" id="GO:0003887">
    <property type="term" value="F:DNA-directed DNA polymerase activity"/>
    <property type="evidence" value="ECO:0007669"/>
    <property type="project" value="UniProtKB-EC"/>
</dbReference>
<evidence type="ECO:0000256" key="1">
    <source>
        <dbReference type="ARBA" id="ARBA00004496"/>
    </source>
</evidence>
<keyword evidence="6 16" id="KW-0548">Nucleotidyltransferase</keyword>
<feature type="domain" description="UmuC" evidence="17">
    <location>
        <begin position="7"/>
        <end position="189"/>
    </location>
</feature>
<dbReference type="Gene3D" id="1.10.150.20">
    <property type="entry name" value="5' to 3' exonuclease, C-terminal subdomain"/>
    <property type="match status" value="1"/>
</dbReference>
<accession>A0ABR7SVX6</accession>
<reference evidence="18 19" key="1">
    <citation type="submission" date="2020-08" db="EMBL/GenBank/DDBJ databases">
        <title>Genemic of Streptomyces polyaspartic.</title>
        <authorList>
            <person name="Liu W."/>
        </authorList>
    </citation>
    <scope>NUCLEOTIDE SEQUENCE [LARGE SCALE GENOMIC DNA]</scope>
    <source>
        <strain evidence="18 19">TRM66268-LWL</strain>
    </source>
</reference>
<evidence type="ECO:0000313" key="18">
    <source>
        <dbReference type="EMBL" id="MBC9719662.1"/>
    </source>
</evidence>
<dbReference type="Pfam" id="PF21999">
    <property type="entry name" value="IMS_HHH_1"/>
    <property type="match status" value="1"/>
</dbReference>
<keyword evidence="4 16" id="KW-0963">Cytoplasm</keyword>
<dbReference type="Pfam" id="PF00817">
    <property type="entry name" value="IMS"/>
    <property type="match status" value="1"/>
</dbReference>
<dbReference type="PANTHER" id="PTHR11076">
    <property type="entry name" value="DNA REPAIR POLYMERASE UMUC / TRANSFERASE FAMILY MEMBER"/>
    <property type="match status" value="1"/>
</dbReference>
<keyword evidence="5 16" id="KW-0808">Transferase</keyword>
<dbReference type="InterPro" id="IPR036775">
    <property type="entry name" value="DNA_pol_Y-fam_lit_finger_sf"/>
</dbReference>
<dbReference type="Gene3D" id="3.40.1170.60">
    <property type="match status" value="1"/>
</dbReference>
<evidence type="ECO:0000256" key="7">
    <source>
        <dbReference type="ARBA" id="ARBA00022705"/>
    </source>
</evidence>
<dbReference type="GO" id="GO:0016787">
    <property type="term" value="F:hydrolase activity"/>
    <property type="evidence" value="ECO:0007669"/>
    <property type="project" value="UniProtKB-KW"/>
</dbReference>